<reference evidence="3 4" key="1">
    <citation type="submission" date="2019-02" db="EMBL/GenBank/DDBJ databases">
        <title>Deep-cultivation of Planctomycetes and their phenomic and genomic characterization uncovers novel biology.</title>
        <authorList>
            <person name="Wiegand S."/>
            <person name="Jogler M."/>
            <person name="Boedeker C."/>
            <person name="Pinto D."/>
            <person name="Vollmers J."/>
            <person name="Rivas-Marin E."/>
            <person name="Kohn T."/>
            <person name="Peeters S.H."/>
            <person name="Heuer A."/>
            <person name="Rast P."/>
            <person name="Oberbeckmann S."/>
            <person name="Bunk B."/>
            <person name="Jeske O."/>
            <person name="Meyerdierks A."/>
            <person name="Storesund J.E."/>
            <person name="Kallscheuer N."/>
            <person name="Luecker S."/>
            <person name="Lage O.M."/>
            <person name="Pohl T."/>
            <person name="Merkel B.J."/>
            <person name="Hornburger P."/>
            <person name="Mueller R.-W."/>
            <person name="Bruemmer F."/>
            <person name="Labrenz M."/>
            <person name="Spormann A.M."/>
            <person name="Op Den Camp H."/>
            <person name="Overmann J."/>
            <person name="Amann R."/>
            <person name="Jetten M.S.M."/>
            <person name="Mascher T."/>
            <person name="Medema M.H."/>
            <person name="Devos D.P."/>
            <person name="Kaster A.-K."/>
            <person name="Ovreas L."/>
            <person name="Rohde M."/>
            <person name="Galperin M.Y."/>
            <person name="Jogler C."/>
        </authorList>
    </citation>
    <scope>NUCLEOTIDE SEQUENCE [LARGE SCALE GENOMIC DNA]</scope>
    <source>
        <strain evidence="3 4">Poly51</strain>
    </source>
</reference>
<dbReference type="PANTHER" id="PTHR22911">
    <property type="entry name" value="ACYL-MALONYL CONDENSING ENZYME-RELATED"/>
    <property type="match status" value="1"/>
</dbReference>
<evidence type="ECO:0000313" key="4">
    <source>
        <dbReference type="Proteomes" id="UP000318288"/>
    </source>
</evidence>
<feature type="domain" description="EamA" evidence="2">
    <location>
        <begin position="159"/>
        <end position="297"/>
    </location>
</feature>
<sequence>MDWVLLSIVSAVCLGFYDIAKKSAVKDNAVPVVLLFNVMTAAIVWLPAILWSAFSGDARDGIFSALTDVSAQDHVRLLLKSVLVGASWTAAFFAMKQLPISIATPIRATSPLWTVAIAVIAMHERPSMMQWMGMVVILIAFFSFSRIGKREGIHFHRSKAVALMVVATLLGAISAIYDKYLLQTVAIPPATVQAWFSIYLVPVMMPLAIRWYFVDRTRKPFQWKWSIPLIAIFLLVADFVYFTAVSDPEALISVISPVRRTSVIVSFVFGILKLGEKNWRAKLVCIAGILGGVVLISRG</sequence>
<evidence type="ECO:0000256" key="1">
    <source>
        <dbReference type="SAM" id="Phobius"/>
    </source>
</evidence>
<feature type="transmembrane region" description="Helical" evidence="1">
    <location>
        <begin position="250"/>
        <end position="272"/>
    </location>
</feature>
<dbReference type="SUPFAM" id="SSF103481">
    <property type="entry name" value="Multidrug resistance efflux transporter EmrE"/>
    <property type="match status" value="2"/>
</dbReference>
<dbReference type="AlphaFoldDB" id="A0A5C6F5L9"/>
<gene>
    <name evidence="3" type="ORF">Poly51_25540</name>
</gene>
<dbReference type="Gene3D" id="1.10.3730.20">
    <property type="match status" value="1"/>
</dbReference>
<keyword evidence="1" id="KW-1133">Transmembrane helix</keyword>
<feature type="domain" description="EamA" evidence="2">
    <location>
        <begin position="3"/>
        <end position="142"/>
    </location>
</feature>
<feature type="transmembrane region" description="Helical" evidence="1">
    <location>
        <begin position="129"/>
        <end position="148"/>
    </location>
</feature>
<proteinExistence type="predicted"/>
<dbReference type="PANTHER" id="PTHR22911:SF137">
    <property type="entry name" value="SOLUTE CARRIER FAMILY 35 MEMBER G2-RELATED"/>
    <property type="match status" value="1"/>
</dbReference>
<keyword evidence="1" id="KW-0812">Transmembrane</keyword>
<dbReference type="RefSeq" id="WP_146457862.1">
    <property type="nucleotide sequence ID" value="NZ_SJPW01000003.1"/>
</dbReference>
<comment type="caution">
    <text evidence="3">The sequence shown here is derived from an EMBL/GenBank/DDBJ whole genome shotgun (WGS) entry which is preliminary data.</text>
</comment>
<feature type="transmembrane region" description="Helical" evidence="1">
    <location>
        <begin position="192"/>
        <end position="213"/>
    </location>
</feature>
<dbReference type="EMBL" id="SJPW01000003">
    <property type="protein sequence ID" value="TWU56638.1"/>
    <property type="molecule type" value="Genomic_DNA"/>
</dbReference>
<name>A0A5C6F5L9_9BACT</name>
<dbReference type="InterPro" id="IPR037185">
    <property type="entry name" value="EmrE-like"/>
</dbReference>
<keyword evidence="1" id="KW-0472">Membrane</keyword>
<feature type="transmembrane region" description="Helical" evidence="1">
    <location>
        <begin position="279"/>
        <end position="297"/>
    </location>
</feature>
<evidence type="ECO:0000313" key="3">
    <source>
        <dbReference type="EMBL" id="TWU56638.1"/>
    </source>
</evidence>
<feature type="transmembrane region" description="Helical" evidence="1">
    <location>
        <begin position="225"/>
        <end position="244"/>
    </location>
</feature>
<evidence type="ECO:0000259" key="2">
    <source>
        <dbReference type="Pfam" id="PF00892"/>
    </source>
</evidence>
<dbReference type="InterPro" id="IPR000620">
    <property type="entry name" value="EamA_dom"/>
</dbReference>
<dbReference type="Pfam" id="PF00892">
    <property type="entry name" value="EamA"/>
    <property type="match status" value="2"/>
</dbReference>
<feature type="transmembrane region" description="Helical" evidence="1">
    <location>
        <begin position="29"/>
        <end position="54"/>
    </location>
</feature>
<feature type="transmembrane region" description="Helical" evidence="1">
    <location>
        <begin position="160"/>
        <end position="177"/>
    </location>
</feature>
<protein>
    <submittedName>
        <fullName evidence="3">EamA-like transporter family protein</fullName>
    </submittedName>
</protein>
<dbReference type="OrthoDB" id="244774at2"/>
<dbReference type="Proteomes" id="UP000318288">
    <property type="component" value="Unassembled WGS sequence"/>
</dbReference>
<organism evidence="3 4">
    <name type="scientific">Rubripirellula tenax</name>
    <dbReference type="NCBI Taxonomy" id="2528015"/>
    <lineage>
        <taxon>Bacteria</taxon>
        <taxon>Pseudomonadati</taxon>
        <taxon>Planctomycetota</taxon>
        <taxon>Planctomycetia</taxon>
        <taxon>Pirellulales</taxon>
        <taxon>Pirellulaceae</taxon>
        <taxon>Rubripirellula</taxon>
    </lineage>
</organism>
<dbReference type="GO" id="GO:0016020">
    <property type="term" value="C:membrane"/>
    <property type="evidence" value="ECO:0007669"/>
    <property type="project" value="InterPro"/>
</dbReference>
<keyword evidence="4" id="KW-1185">Reference proteome</keyword>
<accession>A0A5C6F5L9</accession>